<keyword evidence="3" id="KW-1185">Reference proteome</keyword>
<evidence type="ECO:0000313" key="3">
    <source>
        <dbReference type="Proteomes" id="UP001198242"/>
    </source>
</evidence>
<organism evidence="2 3">
    <name type="scientific">Hominilimicola fabiformis</name>
    <dbReference type="NCBI Taxonomy" id="2885356"/>
    <lineage>
        <taxon>Bacteria</taxon>
        <taxon>Bacillati</taxon>
        <taxon>Bacillota</taxon>
        <taxon>Clostridia</taxon>
        <taxon>Eubacteriales</taxon>
        <taxon>Oscillospiraceae</taxon>
        <taxon>Hominilimicola</taxon>
    </lineage>
</organism>
<sequence length="189" mass="20542">MKKKIITLTLIAALSATATTAFAAPIPRESAPLNATEAQIQITENIVGDILDEVQTGKLGYTLAAGYANTKIRKAVMANQTDGNGYGILSPIAQNAIRVMRDKQLRPDAYAKAEEELKVLIADVITAVQNGMDIDTATKTAYEKIYQSADTSFNYDEQFSLDTCYRDIPAVGMEMFTVARKLLLEAAVK</sequence>
<protein>
    <submittedName>
        <fullName evidence="2">Uncharacterized protein</fullName>
    </submittedName>
</protein>
<proteinExistence type="predicted"/>
<reference evidence="2 3" key="1">
    <citation type="submission" date="2021-10" db="EMBL/GenBank/DDBJ databases">
        <title>Anaerobic single-cell dispensing facilitates the cultivation of human gut bacteria.</title>
        <authorList>
            <person name="Afrizal A."/>
        </authorList>
    </citation>
    <scope>NUCLEOTIDE SEQUENCE [LARGE SCALE GENOMIC DNA]</scope>
    <source>
        <strain evidence="2 3">CLA-AA-H232</strain>
    </source>
</reference>
<dbReference type="AlphaFoldDB" id="A0AAE3JA55"/>
<comment type="caution">
    <text evidence="2">The sequence shown here is derived from an EMBL/GenBank/DDBJ whole genome shotgun (WGS) entry which is preliminary data.</text>
</comment>
<dbReference type="EMBL" id="JAJEQM010000018">
    <property type="protein sequence ID" value="MCC2211464.1"/>
    <property type="molecule type" value="Genomic_DNA"/>
</dbReference>
<keyword evidence="1" id="KW-0732">Signal</keyword>
<evidence type="ECO:0000256" key="1">
    <source>
        <dbReference type="SAM" id="SignalP"/>
    </source>
</evidence>
<gene>
    <name evidence="2" type="ORF">LKE05_11770</name>
</gene>
<dbReference type="RefSeq" id="WP_022230679.1">
    <property type="nucleotide sequence ID" value="NZ_JAJEQM010000018.1"/>
</dbReference>
<accession>A0AAE3JA55</accession>
<feature type="signal peptide" evidence="1">
    <location>
        <begin position="1"/>
        <end position="23"/>
    </location>
</feature>
<feature type="chain" id="PRO_5042278224" evidence="1">
    <location>
        <begin position="24"/>
        <end position="189"/>
    </location>
</feature>
<name>A0AAE3JA55_9FIRM</name>
<evidence type="ECO:0000313" key="2">
    <source>
        <dbReference type="EMBL" id="MCC2211464.1"/>
    </source>
</evidence>
<dbReference type="Proteomes" id="UP001198242">
    <property type="component" value="Unassembled WGS sequence"/>
</dbReference>